<gene>
    <name evidence="3" type="ORF">N7Z68_22220</name>
</gene>
<comment type="caution">
    <text evidence="3">The sequence shown here is derived from an EMBL/GenBank/DDBJ whole genome shotgun (WGS) entry which is preliminary data.</text>
</comment>
<dbReference type="SUPFAM" id="SSF54909">
    <property type="entry name" value="Dimeric alpha+beta barrel"/>
    <property type="match status" value="1"/>
</dbReference>
<organism evidence="3 4">
    <name type="scientific">Alkalihalobacterium chitinilyticum</name>
    <dbReference type="NCBI Taxonomy" id="2980103"/>
    <lineage>
        <taxon>Bacteria</taxon>
        <taxon>Bacillati</taxon>
        <taxon>Bacillota</taxon>
        <taxon>Bacilli</taxon>
        <taxon>Bacillales</taxon>
        <taxon>Bacillaceae</taxon>
        <taxon>Alkalihalobacterium</taxon>
    </lineage>
</organism>
<dbReference type="InterPro" id="IPR051807">
    <property type="entry name" value="Sec-metab_biosynth-assoc"/>
</dbReference>
<accession>A0ABT5VKS6</accession>
<dbReference type="PANTHER" id="PTHR33606">
    <property type="entry name" value="PROTEIN YCII"/>
    <property type="match status" value="1"/>
</dbReference>
<dbReference type="InterPro" id="IPR011008">
    <property type="entry name" value="Dimeric_a/b-barrel"/>
</dbReference>
<evidence type="ECO:0000256" key="1">
    <source>
        <dbReference type="ARBA" id="ARBA00007689"/>
    </source>
</evidence>
<proteinExistence type="inferred from homology"/>
<evidence type="ECO:0000259" key="2">
    <source>
        <dbReference type="Pfam" id="PF03795"/>
    </source>
</evidence>
<dbReference type="RefSeq" id="WP_275120637.1">
    <property type="nucleotide sequence ID" value="NZ_JAOTPO010000025.1"/>
</dbReference>
<dbReference type="InterPro" id="IPR005545">
    <property type="entry name" value="YCII"/>
</dbReference>
<feature type="domain" description="YCII-related" evidence="2">
    <location>
        <begin position="1"/>
        <end position="89"/>
    </location>
</feature>
<keyword evidence="4" id="KW-1185">Reference proteome</keyword>
<dbReference type="PANTHER" id="PTHR33606:SF3">
    <property type="entry name" value="PROTEIN YCII"/>
    <property type="match status" value="1"/>
</dbReference>
<evidence type="ECO:0000313" key="3">
    <source>
        <dbReference type="EMBL" id="MDE5416048.1"/>
    </source>
</evidence>
<reference evidence="3" key="1">
    <citation type="submission" date="2024-05" db="EMBL/GenBank/DDBJ databases">
        <title>Alkalihalobacillus sp. strain MEB203 novel alkaliphilic bacterium from Lonar Lake, India.</title>
        <authorList>
            <person name="Joshi A."/>
            <person name="Thite S."/>
            <person name="Mengade P."/>
        </authorList>
    </citation>
    <scope>NUCLEOTIDE SEQUENCE</scope>
    <source>
        <strain evidence="3">MEB 203</strain>
    </source>
</reference>
<dbReference type="Gene3D" id="3.30.70.1060">
    <property type="entry name" value="Dimeric alpha+beta barrel"/>
    <property type="match status" value="1"/>
</dbReference>
<evidence type="ECO:0000313" key="4">
    <source>
        <dbReference type="Proteomes" id="UP001148125"/>
    </source>
</evidence>
<dbReference type="Pfam" id="PF03795">
    <property type="entry name" value="YCII"/>
    <property type="match status" value="1"/>
</dbReference>
<dbReference type="EMBL" id="JAOTPO010000025">
    <property type="protein sequence ID" value="MDE5416048.1"/>
    <property type="molecule type" value="Genomic_DNA"/>
</dbReference>
<sequence length="102" mass="11721">MQFIITAYDGTDEQALERRLGARDEHLQGVEERFKEGEHLYGAALLDDEGKMIGSVMVVDYPSKEALDEWLKVEPYVIQNVWQKIDVQPCKVAPTFMKLYEG</sequence>
<dbReference type="Proteomes" id="UP001148125">
    <property type="component" value="Unassembled WGS sequence"/>
</dbReference>
<comment type="similarity">
    <text evidence="1">Belongs to the YciI family.</text>
</comment>
<protein>
    <submittedName>
        <fullName evidence="3">YciI family protein</fullName>
    </submittedName>
</protein>
<name>A0ABT5VKS6_9BACI</name>